<evidence type="ECO:0000256" key="1">
    <source>
        <dbReference type="ARBA" id="ARBA00004651"/>
    </source>
</evidence>
<dbReference type="Proteomes" id="UP000694501">
    <property type="component" value="Unassembled WGS sequence"/>
</dbReference>
<comment type="subcellular location">
    <subcellularLocation>
        <location evidence="1">Cell membrane</location>
        <topology evidence="1">Multi-pass membrane protein</topology>
    </subcellularLocation>
</comment>
<accession>A0A949N457</accession>
<dbReference type="GO" id="GO:0005886">
    <property type="term" value="C:plasma membrane"/>
    <property type="evidence" value="ECO:0007669"/>
    <property type="project" value="UniProtKB-SubCell"/>
</dbReference>
<evidence type="ECO:0000313" key="9">
    <source>
        <dbReference type="Proteomes" id="UP000694501"/>
    </source>
</evidence>
<proteinExistence type="inferred from homology"/>
<organism evidence="8 9">
    <name type="scientific">Streptomyces tardus</name>
    <dbReference type="NCBI Taxonomy" id="2780544"/>
    <lineage>
        <taxon>Bacteria</taxon>
        <taxon>Bacillati</taxon>
        <taxon>Actinomycetota</taxon>
        <taxon>Actinomycetes</taxon>
        <taxon>Kitasatosporales</taxon>
        <taxon>Streptomycetaceae</taxon>
        <taxon>Streptomyces</taxon>
    </lineage>
</organism>
<evidence type="ECO:0000256" key="4">
    <source>
        <dbReference type="ARBA" id="ARBA00022692"/>
    </source>
</evidence>
<feature type="transmembrane region" description="Helical" evidence="7">
    <location>
        <begin position="36"/>
        <end position="54"/>
    </location>
</feature>
<dbReference type="AlphaFoldDB" id="A0A949N457"/>
<evidence type="ECO:0000256" key="3">
    <source>
        <dbReference type="ARBA" id="ARBA00022475"/>
    </source>
</evidence>
<dbReference type="RefSeq" id="WP_211039365.1">
    <property type="nucleotide sequence ID" value="NZ_JAELVF020000001.1"/>
</dbReference>
<evidence type="ECO:0000256" key="7">
    <source>
        <dbReference type="SAM" id="Phobius"/>
    </source>
</evidence>
<evidence type="ECO:0000256" key="5">
    <source>
        <dbReference type="ARBA" id="ARBA00022989"/>
    </source>
</evidence>
<evidence type="ECO:0000313" key="8">
    <source>
        <dbReference type="EMBL" id="MBU7597559.1"/>
    </source>
</evidence>
<keyword evidence="5 7" id="KW-1133">Transmembrane helix</keyword>
<dbReference type="PANTHER" id="PTHR33452:SF4">
    <property type="entry name" value="BLL4328 PROTEIN"/>
    <property type="match status" value="1"/>
</dbReference>
<protein>
    <submittedName>
        <fullName evidence="8">DoxX family protein</fullName>
    </submittedName>
</protein>
<dbReference type="EMBL" id="JAELVF020000001">
    <property type="protein sequence ID" value="MBU7597559.1"/>
    <property type="molecule type" value="Genomic_DNA"/>
</dbReference>
<keyword evidence="3" id="KW-1003">Cell membrane</keyword>
<dbReference type="PANTHER" id="PTHR33452">
    <property type="entry name" value="OXIDOREDUCTASE CATD-RELATED"/>
    <property type="match status" value="1"/>
</dbReference>
<name>A0A949N457_9ACTN</name>
<reference evidence="8" key="1">
    <citation type="submission" date="2021-06" db="EMBL/GenBank/DDBJ databases">
        <title>Sequencing of actinobacteria type strains.</title>
        <authorList>
            <person name="Nguyen G.-S."/>
            <person name="Wentzel A."/>
        </authorList>
    </citation>
    <scope>NUCLEOTIDE SEQUENCE</scope>
    <source>
        <strain evidence="8">P38-E01</strain>
    </source>
</reference>
<keyword evidence="4 7" id="KW-0812">Transmembrane</keyword>
<keyword evidence="6 7" id="KW-0472">Membrane</keyword>
<gene>
    <name evidence="8" type="ORF">JGS22_007970</name>
</gene>
<dbReference type="InterPro" id="IPR051907">
    <property type="entry name" value="DoxX-like_oxidoreductase"/>
</dbReference>
<feature type="transmembrane region" description="Helical" evidence="7">
    <location>
        <begin position="74"/>
        <end position="93"/>
    </location>
</feature>
<dbReference type="Pfam" id="PF07681">
    <property type="entry name" value="DoxX"/>
    <property type="match status" value="1"/>
</dbReference>
<comment type="similarity">
    <text evidence="2">Belongs to the DoxX family.</text>
</comment>
<keyword evidence="9" id="KW-1185">Reference proteome</keyword>
<comment type="caution">
    <text evidence="8">The sequence shown here is derived from an EMBL/GenBank/DDBJ whole genome shotgun (WGS) entry which is preliminary data.</text>
</comment>
<evidence type="ECO:0000256" key="6">
    <source>
        <dbReference type="ARBA" id="ARBA00023136"/>
    </source>
</evidence>
<dbReference type="InterPro" id="IPR032808">
    <property type="entry name" value="DoxX"/>
</dbReference>
<sequence>MGQPLSSSPRTTEAPDESRDRIASVLDPFQPHVLSAFRVVVGLLFACHGAATLFDVLGGPASGQGPAVAEWPGWWAAAIQLGGGILVLAGVFTRPAALLCSGSMAYAYFVEHQSEGLFPIENGGNLSALYCWAFFLIAVFGPGRWTVTSVLQRARSAR</sequence>
<evidence type="ECO:0000256" key="2">
    <source>
        <dbReference type="ARBA" id="ARBA00006679"/>
    </source>
</evidence>